<proteinExistence type="predicted"/>
<dbReference type="AlphaFoldDB" id="A0A2N3V6A4"/>
<dbReference type="SUPFAM" id="SSF53474">
    <property type="entry name" value="alpha/beta-Hydrolases"/>
    <property type="match status" value="1"/>
</dbReference>
<reference evidence="2 3" key="1">
    <citation type="submission" date="2017-12" db="EMBL/GenBank/DDBJ databases">
        <title>Sequencing the genomes of 1000 Actinobacteria strains.</title>
        <authorList>
            <person name="Klenk H.-P."/>
        </authorList>
    </citation>
    <scope>NUCLEOTIDE SEQUENCE [LARGE SCALE GENOMIC DNA]</scope>
    <source>
        <strain evidence="2 3">DSM 44489</strain>
    </source>
</reference>
<protein>
    <submittedName>
        <fullName evidence="2">Triacylglycerol lipase</fullName>
    </submittedName>
</protein>
<organism evidence="2 3">
    <name type="scientific">Nocardia fluminea</name>
    <dbReference type="NCBI Taxonomy" id="134984"/>
    <lineage>
        <taxon>Bacteria</taxon>
        <taxon>Bacillati</taxon>
        <taxon>Actinomycetota</taxon>
        <taxon>Actinomycetes</taxon>
        <taxon>Mycobacteriales</taxon>
        <taxon>Nocardiaceae</taxon>
        <taxon>Nocardia</taxon>
    </lineage>
</organism>
<dbReference type="RefSeq" id="WP_245914247.1">
    <property type="nucleotide sequence ID" value="NZ_PJMW01000002.1"/>
</dbReference>
<dbReference type="InterPro" id="IPR005152">
    <property type="entry name" value="Lipase_secreted"/>
</dbReference>
<keyword evidence="1" id="KW-0378">Hydrolase</keyword>
<evidence type="ECO:0000256" key="1">
    <source>
        <dbReference type="ARBA" id="ARBA00022801"/>
    </source>
</evidence>
<dbReference type="GO" id="GO:0004806">
    <property type="term" value="F:triacylglycerol lipase activity"/>
    <property type="evidence" value="ECO:0007669"/>
    <property type="project" value="InterPro"/>
</dbReference>
<comment type="caution">
    <text evidence="2">The sequence shown here is derived from an EMBL/GenBank/DDBJ whole genome shotgun (WGS) entry which is preliminary data.</text>
</comment>
<evidence type="ECO:0000313" key="3">
    <source>
        <dbReference type="Proteomes" id="UP000233766"/>
    </source>
</evidence>
<gene>
    <name evidence="2" type="ORF">ATK86_1477</name>
</gene>
<keyword evidence="3" id="KW-1185">Reference proteome</keyword>
<dbReference type="Proteomes" id="UP000233766">
    <property type="component" value="Unassembled WGS sequence"/>
</dbReference>
<dbReference type="InterPro" id="IPR029058">
    <property type="entry name" value="AB_hydrolase_fold"/>
</dbReference>
<dbReference type="PANTHER" id="PTHR34853">
    <property type="match status" value="1"/>
</dbReference>
<dbReference type="PIRSF" id="PIRSF029171">
    <property type="entry name" value="Esterase_LipA"/>
    <property type="match status" value="1"/>
</dbReference>
<accession>A0A2N3V6A4</accession>
<dbReference type="EMBL" id="PJMW01000002">
    <property type="protein sequence ID" value="PKV77148.1"/>
    <property type="molecule type" value="Genomic_DNA"/>
</dbReference>
<dbReference type="GO" id="GO:0016042">
    <property type="term" value="P:lipid catabolic process"/>
    <property type="evidence" value="ECO:0007669"/>
    <property type="project" value="InterPro"/>
</dbReference>
<name>A0A2N3V6A4_9NOCA</name>
<sequence length="446" mass="47610">MTMVFAPVSAAPYVGPVQPPPPFLSAPQLPELDPFYHPPSDAIAAIQPGDIIAARAVTVANFSLVPVNVDAWQVSYRSNDGFDQPVAAVATVIKPRGEVAPGTRNLLSYQMAEDSTGQYCASSYAIQQWSMPAVLTGQWVAPAGFIEAQIALQQGWAVVIPDHQGPNAAFADGPMAGRITLDGIRAAENFAPLGLDSDTKVGMWGYSGGSIPTMHAAELRKTYAPELNIVGATAGGVDADLGELVELGNNAATSGLMLAGIIGLSHGDPRFRAFLAQNLNPLGQTLLTAKDRLCTAYQSVIFPFLNLKGLLNVPGDLFDHPEVRRVIERTRMGKSVPDMPVQLYQANMDWVVPVGPVNALYGTYCQDPAATVTYIRDNLSEHLSMEVLGIPTAIMWLRDRFDAVAPEQGCHLHDVGSIALDQRTWSEWVSIVGETAAGLTGRPLGS</sequence>
<dbReference type="Gene3D" id="1.10.260.130">
    <property type="match status" value="1"/>
</dbReference>
<evidence type="ECO:0000313" key="2">
    <source>
        <dbReference type="EMBL" id="PKV77148.1"/>
    </source>
</evidence>
<dbReference type="Pfam" id="PF03583">
    <property type="entry name" value="LIP"/>
    <property type="match status" value="1"/>
</dbReference>
<dbReference type="Gene3D" id="3.40.50.1820">
    <property type="entry name" value="alpha/beta hydrolase"/>
    <property type="match status" value="1"/>
</dbReference>
<dbReference type="PANTHER" id="PTHR34853:SF5">
    <property type="entry name" value="LIP-DOMAIN-CONTAINING PROTEIN-RELATED"/>
    <property type="match status" value="1"/>
</dbReference>